<comment type="subcellular location">
    <subcellularLocation>
        <location evidence="1">Nucleus</location>
    </subcellularLocation>
</comment>
<dbReference type="GO" id="GO:0045944">
    <property type="term" value="P:positive regulation of transcription by RNA polymerase II"/>
    <property type="evidence" value="ECO:0007669"/>
    <property type="project" value="UniProtKB-ARBA"/>
</dbReference>
<dbReference type="GO" id="GO:0002376">
    <property type="term" value="P:immune system process"/>
    <property type="evidence" value="ECO:0007669"/>
    <property type="project" value="TreeGrafter"/>
</dbReference>
<dbReference type="AlphaFoldDB" id="A0A8C9ASB9"/>
<dbReference type="Gene3D" id="1.10.10.10">
    <property type="entry name" value="Winged helix-like DNA-binding domain superfamily/Winged helix DNA-binding domain"/>
    <property type="match status" value="1"/>
</dbReference>
<evidence type="ECO:0000256" key="4">
    <source>
        <dbReference type="ARBA" id="ARBA00023163"/>
    </source>
</evidence>
<dbReference type="GO" id="GO:0000981">
    <property type="term" value="F:DNA-binding transcription factor activity, RNA polymerase II-specific"/>
    <property type="evidence" value="ECO:0007669"/>
    <property type="project" value="TreeGrafter"/>
</dbReference>
<evidence type="ECO:0000256" key="5">
    <source>
        <dbReference type="ARBA" id="ARBA00023242"/>
    </source>
</evidence>
<dbReference type="Pfam" id="PF00605">
    <property type="entry name" value="IRF"/>
    <property type="match status" value="1"/>
</dbReference>
<dbReference type="InterPro" id="IPR036388">
    <property type="entry name" value="WH-like_DNA-bd_sf"/>
</dbReference>
<organism evidence="9 10">
    <name type="scientific">Prolemur simus</name>
    <name type="common">Greater bamboo lemur</name>
    <name type="synonym">Hapalemur simus</name>
    <dbReference type="NCBI Taxonomy" id="1328070"/>
    <lineage>
        <taxon>Eukaryota</taxon>
        <taxon>Metazoa</taxon>
        <taxon>Chordata</taxon>
        <taxon>Craniata</taxon>
        <taxon>Vertebrata</taxon>
        <taxon>Euteleostomi</taxon>
        <taxon>Mammalia</taxon>
        <taxon>Eutheria</taxon>
        <taxon>Euarchontoglires</taxon>
        <taxon>Primates</taxon>
        <taxon>Strepsirrhini</taxon>
        <taxon>Lemuriformes</taxon>
        <taxon>Lemuridae</taxon>
        <taxon>Prolemur</taxon>
    </lineage>
</organism>
<dbReference type="GO" id="GO:0000978">
    <property type="term" value="F:RNA polymerase II cis-regulatory region sequence-specific DNA binding"/>
    <property type="evidence" value="ECO:0007669"/>
    <property type="project" value="TreeGrafter"/>
</dbReference>
<reference evidence="9" key="1">
    <citation type="submission" date="2025-08" db="UniProtKB">
        <authorList>
            <consortium name="Ensembl"/>
        </authorList>
    </citation>
    <scope>IDENTIFICATION</scope>
</reference>
<evidence type="ECO:0000313" key="10">
    <source>
        <dbReference type="Proteomes" id="UP000694414"/>
    </source>
</evidence>
<dbReference type="PROSITE" id="PS00601">
    <property type="entry name" value="IRF_1"/>
    <property type="match status" value="1"/>
</dbReference>
<dbReference type="GeneTree" id="ENSGT00940000156288"/>
<proteinExistence type="predicted"/>
<gene>
    <name evidence="9" type="primary">IRF1</name>
</gene>
<dbReference type="SMART" id="SM00348">
    <property type="entry name" value="IRF"/>
    <property type="match status" value="1"/>
</dbReference>
<keyword evidence="10" id="KW-1185">Reference proteome</keyword>
<keyword evidence="5" id="KW-0539">Nucleus</keyword>
<sequence>MPITRMRMRPWLEMQINSNQIPGLIWINKEEMIFQIPWKHAAKHGWDINKDACLFRSWAIHTGWKKVSRGWCACTEADSLSAPQRESPSPAEMLRARPRGSPMGIPAPTPSPTDSAALLCLMTTAATRPRATWGRT</sequence>
<accession>A0A8C9ASB9</accession>
<keyword evidence="3" id="KW-0238">DNA-binding</keyword>
<dbReference type="Ensembl" id="ENSPSMT00000038570.1">
    <property type="protein sequence ID" value="ENSPSMP00000033477.1"/>
    <property type="gene ID" value="ENSPSMG00000023063.1"/>
</dbReference>
<evidence type="ECO:0000313" key="9">
    <source>
        <dbReference type="Ensembl" id="ENSPSMP00000033477.1"/>
    </source>
</evidence>
<name>A0A8C9ASB9_PROSS</name>
<keyword evidence="2" id="KW-0805">Transcription regulation</keyword>
<dbReference type="PANTHER" id="PTHR11949:SF3">
    <property type="entry name" value="INTERFERON REGULATORY FACTOR 1"/>
    <property type="match status" value="1"/>
</dbReference>
<dbReference type="Proteomes" id="UP000694414">
    <property type="component" value="Unplaced"/>
</dbReference>
<dbReference type="SUPFAM" id="SSF46785">
    <property type="entry name" value="Winged helix' DNA-binding domain"/>
    <property type="match status" value="1"/>
</dbReference>
<dbReference type="PRINTS" id="PR00267">
    <property type="entry name" value="INTFRNREGFCT"/>
</dbReference>
<dbReference type="PANTHER" id="PTHR11949">
    <property type="entry name" value="INTERFERON REGULATORY FACTOR"/>
    <property type="match status" value="1"/>
</dbReference>
<comment type="subunit">
    <text evidence="6">Monomer. Homodimer. Interacts with EP300. Interacts with MYD88. Interacts with PIAS3. Interacts with SPOP.</text>
</comment>
<dbReference type="InterPro" id="IPR036390">
    <property type="entry name" value="WH_DNA-bd_sf"/>
</dbReference>
<evidence type="ECO:0000259" key="8">
    <source>
        <dbReference type="PROSITE" id="PS51507"/>
    </source>
</evidence>
<evidence type="ECO:0000256" key="2">
    <source>
        <dbReference type="ARBA" id="ARBA00023015"/>
    </source>
</evidence>
<reference evidence="9" key="2">
    <citation type="submission" date="2025-09" db="UniProtKB">
        <authorList>
            <consortium name="Ensembl"/>
        </authorList>
    </citation>
    <scope>IDENTIFICATION</scope>
</reference>
<evidence type="ECO:0000256" key="6">
    <source>
        <dbReference type="ARBA" id="ARBA00046732"/>
    </source>
</evidence>
<evidence type="ECO:0000256" key="7">
    <source>
        <dbReference type="SAM" id="MobiDB-lite"/>
    </source>
</evidence>
<evidence type="ECO:0000256" key="3">
    <source>
        <dbReference type="ARBA" id="ARBA00023125"/>
    </source>
</evidence>
<feature type="domain" description="IRF tryptophan pentad repeat" evidence="8">
    <location>
        <begin position="5"/>
        <end position="136"/>
    </location>
</feature>
<dbReference type="PROSITE" id="PS51507">
    <property type="entry name" value="IRF_2"/>
    <property type="match status" value="1"/>
</dbReference>
<dbReference type="InterPro" id="IPR019817">
    <property type="entry name" value="Interferon_reg_fac_CS"/>
</dbReference>
<dbReference type="InterPro" id="IPR001346">
    <property type="entry name" value="Interferon_reg_fact_DNA-bd_dom"/>
</dbReference>
<evidence type="ECO:0000256" key="1">
    <source>
        <dbReference type="ARBA" id="ARBA00004123"/>
    </source>
</evidence>
<keyword evidence="4" id="KW-0804">Transcription</keyword>
<protein>
    <submittedName>
        <fullName evidence="9">Interferon regulatory factor 1</fullName>
    </submittedName>
</protein>
<feature type="region of interest" description="Disordered" evidence="7">
    <location>
        <begin position="78"/>
        <end position="110"/>
    </location>
</feature>
<dbReference type="GO" id="GO:0005634">
    <property type="term" value="C:nucleus"/>
    <property type="evidence" value="ECO:0007669"/>
    <property type="project" value="UniProtKB-SubCell"/>
</dbReference>